<gene>
    <name evidence="1" type="ORF">DYBT9275_05330</name>
</gene>
<comment type="caution">
    <text evidence="1">The sequence shown here is derived from an EMBL/GenBank/DDBJ whole genome shotgun (WGS) entry which is preliminary data.</text>
</comment>
<evidence type="ECO:0000313" key="1">
    <source>
        <dbReference type="EMBL" id="CAG5013066.1"/>
    </source>
</evidence>
<dbReference type="AlphaFoldDB" id="A0A916NDU4"/>
<accession>A0A916NDU4</accession>
<sequence length="150" mass="16465">MYPHINSVMIIGNGIARIKEKLGERNRVVKIPLMKAGQSFTAKWDDRGVWLDNLGSQPLLPWGVFETAIELMIEKNTQNIGAHVLKGKAVGFRLGSIELPLDSIEGRVAHKVFGKAIGQTTFRRISAIVGVLSFAGICTNGRGYVTLHQL</sequence>
<organism evidence="1 2">
    <name type="scientific">Dyadobacter helix</name>
    <dbReference type="NCBI Taxonomy" id="2822344"/>
    <lineage>
        <taxon>Bacteria</taxon>
        <taxon>Pseudomonadati</taxon>
        <taxon>Bacteroidota</taxon>
        <taxon>Cytophagia</taxon>
        <taxon>Cytophagales</taxon>
        <taxon>Spirosomataceae</taxon>
        <taxon>Dyadobacter</taxon>
    </lineage>
</organism>
<evidence type="ECO:0000313" key="2">
    <source>
        <dbReference type="Proteomes" id="UP000680038"/>
    </source>
</evidence>
<dbReference type="Proteomes" id="UP000680038">
    <property type="component" value="Unassembled WGS sequence"/>
</dbReference>
<dbReference type="EMBL" id="CAJRAF010000002">
    <property type="protein sequence ID" value="CAG5013066.1"/>
    <property type="molecule type" value="Genomic_DNA"/>
</dbReference>
<protein>
    <submittedName>
        <fullName evidence="1">Uncharacterized protein</fullName>
    </submittedName>
</protein>
<reference evidence="1" key="1">
    <citation type="submission" date="2021-04" db="EMBL/GenBank/DDBJ databases">
        <authorList>
            <person name="Rodrigo-Torres L."/>
            <person name="Arahal R. D."/>
            <person name="Lucena T."/>
        </authorList>
    </citation>
    <scope>NUCLEOTIDE SEQUENCE</scope>
    <source>
        <strain evidence="1">CECT 9275</strain>
    </source>
</reference>
<proteinExistence type="predicted"/>
<keyword evidence="2" id="KW-1185">Reference proteome</keyword>
<name>A0A916NDU4_9BACT</name>